<protein>
    <submittedName>
        <fullName evidence="2">Uncharacterized protein</fullName>
    </submittedName>
</protein>
<dbReference type="PANTHER" id="PTHR33157">
    <property type="entry name" value="AUTONOMOUS TRANSPOSABLE ELEMENT EN-1 MOSAIC PROTEIN-RELATED"/>
    <property type="match status" value="1"/>
</dbReference>
<organism evidence="2 3">
    <name type="scientific">Panicum virgatum</name>
    <name type="common">Blackwell switchgrass</name>
    <dbReference type="NCBI Taxonomy" id="38727"/>
    <lineage>
        <taxon>Eukaryota</taxon>
        <taxon>Viridiplantae</taxon>
        <taxon>Streptophyta</taxon>
        <taxon>Embryophyta</taxon>
        <taxon>Tracheophyta</taxon>
        <taxon>Spermatophyta</taxon>
        <taxon>Magnoliopsida</taxon>
        <taxon>Liliopsida</taxon>
        <taxon>Poales</taxon>
        <taxon>Poaceae</taxon>
        <taxon>PACMAD clade</taxon>
        <taxon>Panicoideae</taxon>
        <taxon>Panicodae</taxon>
        <taxon>Paniceae</taxon>
        <taxon>Panicinae</taxon>
        <taxon>Panicum</taxon>
        <taxon>Panicum sect. Hiantes</taxon>
    </lineage>
</organism>
<evidence type="ECO:0000313" key="2">
    <source>
        <dbReference type="EMBL" id="KAG2621731.1"/>
    </source>
</evidence>
<dbReference type="GO" id="GO:0032196">
    <property type="term" value="P:transposition"/>
    <property type="evidence" value="ECO:0007669"/>
    <property type="project" value="InterPro"/>
</dbReference>
<dbReference type="PANTHER" id="PTHR33157:SF10">
    <property type="entry name" value="TRANSPOSASE MUDR PLANT DOMAIN-CONTAINING PROTEIN"/>
    <property type="match status" value="1"/>
</dbReference>
<dbReference type="Proteomes" id="UP000823388">
    <property type="component" value="Chromosome 3N"/>
</dbReference>
<gene>
    <name evidence="2" type="ORF">PVAP13_3NG148512</name>
</gene>
<reference evidence="2" key="1">
    <citation type="submission" date="2020-05" db="EMBL/GenBank/DDBJ databases">
        <title>WGS assembly of Panicum virgatum.</title>
        <authorList>
            <person name="Lovell J.T."/>
            <person name="Jenkins J."/>
            <person name="Shu S."/>
            <person name="Juenger T.E."/>
            <person name="Schmutz J."/>
        </authorList>
    </citation>
    <scope>NUCLEOTIDE SEQUENCE</scope>
    <source>
        <strain evidence="2">AP13</strain>
    </source>
</reference>
<feature type="coiled-coil region" evidence="1">
    <location>
        <begin position="301"/>
        <end position="335"/>
    </location>
</feature>
<proteinExistence type="predicted"/>
<dbReference type="InterPro" id="IPR039266">
    <property type="entry name" value="EN-1/SPM"/>
</dbReference>
<accession>A0A8T0UCH5</accession>
<evidence type="ECO:0000313" key="3">
    <source>
        <dbReference type="Proteomes" id="UP000823388"/>
    </source>
</evidence>
<keyword evidence="1" id="KW-0175">Coiled coil</keyword>
<sequence length="355" mass="41134">MLKPQGSKQFTYVNYNPKDYKYGSQVGALIKRFYPGMVNIHDEEGRILEKRAAMSWNDYYCKKDITNVTYARLLKCEFWTLFKVTQADVRKADRNLETYLAKRVSDLIYQARLDAVKIHKDCDDNQARAIHLTEEQYIASKLWWCDNDAWVFLSKYWTSKEYKTKRRAAQASRLKSVDVAQNRGGSRPWGETQQLLEYKFGPEKASTFNTYAVMKSGFKKVDKAGKSAPIPSRRAQTRLDEYSARTQLHENSKELDVQALYFMERGMAHGRLPIADGYVDKQTLAATAKSNRFRSSNTAAYQAVVHENEELKERNDALNETNKKLNENNEILIEENSVNREMMLVIVIPLHVTAY</sequence>
<keyword evidence="3" id="KW-1185">Reference proteome</keyword>
<comment type="caution">
    <text evidence="2">The sequence shown here is derived from an EMBL/GenBank/DDBJ whole genome shotgun (WGS) entry which is preliminary data.</text>
</comment>
<dbReference type="AlphaFoldDB" id="A0A8T0UCH5"/>
<evidence type="ECO:0000256" key="1">
    <source>
        <dbReference type="SAM" id="Coils"/>
    </source>
</evidence>
<dbReference type="EMBL" id="CM029042">
    <property type="protein sequence ID" value="KAG2621731.1"/>
    <property type="molecule type" value="Genomic_DNA"/>
</dbReference>
<name>A0A8T0UCH5_PANVG</name>